<feature type="non-terminal residue" evidence="1">
    <location>
        <position position="1"/>
    </location>
</feature>
<sequence length="60" mass="6903">EEIIEPVSKIADNDALKAINLIKTYLLQQSNEFNATNNDRNTIYQLSKKILKLSVLQKKQ</sequence>
<protein>
    <submittedName>
        <fullName evidence="1">25046_t:CDS:1</fullName>
    </submittedName>
</protein>
<reference evidence="1" key="1">
    <citation type="submission" date="2021-06" db="EMBL/GenBank/DDBJ databases">
        <authorList>
            <person name="Kallberg Y."/>
            <person name="Tangrot J."/>
            <person name="Rosling A."/>
        </authorList>
    </citation>
    <scope>NUCLEOTIDE SEQUENCE</scope>
    <source>
        <strain evidence="1">FL966</strain>
    </source>
</reference>
<evidence type="ECO:0000313" key="2">
    <source>
        <dbReference type="Proteomes" id="UP000789759"/>
    </source>
</evidence>
<name>A0A9N9DTJ6_9GLOM</name>
<gene>
    <name evidence="1" type="ORF">CPELLU_LOCUS9146</name>
</gene>
<organism evidence="1 2">
    <name type="scientific">Cetraspora pellucida</name>
    <dbReference type="NCBI Taxonomy" id="1433469"/>
    <lineage>
        <taxon>Eukaryota</taxon>
        <taxon>Fungi</taxon>
        <taxon>Fungi incertae sedis</taxon>
        <taxon>Mucoromycota</taxon>
        <taxon>Glomeromycotina</taxon>
        <taxon>Glomeromycetes</taxon>
        <taxon>Diversisporales</taxon>
        <taxon>Gigasporaceae</taxon>
        <taxon>Cetraspora</taxon>
    </lineage>
</organism>
<accession>A0A9N9DTJ6</accession>
<dbReference type="Proteomes" id="UP000789759">
    <property type="component" value="Unassembled WGS sequence"/>
</dbReference>
<dbReference type="EMBL" id="CAJVQA010006828">
    <property type="protein sequence ID" value="CAG8647070.1"/>
    <property type="molecule type" value="Genomic_DNA"/>
</dbReference>
<evidence type="ECO:0000313" key="1">
    <source>
        <dbReference type="EMBL" id="CAG8647070.1"/>
    </source>
</evidence>
<comment type="caution">
    <text evidence="1">The sequence shown here is derived from an EMBL/GenBank/DDBJ whole genome shotgun (WGS) entry which is preliminary data.</text>
</comment>
<dbReference type="AlphaFoldDB" id="A0A9N9DTJ6"/>
<proteinExistence type="predicted"/>
<keyword evidence="2" id="KW-1185">Reference proteome</keyword>
<feature type="non-terminal residue" evidence="1">
    <location>
        <position position="60"/>
    </location>
</feature>